<dbReference type="EMBL" id="LVLJ01003443">
    <property type="protein sequence ID" value="OAE21397.1"/>
    <property type="molecule type" value="Genomic_DNA"/>
</dbReference>
<dbReference type="Proteomes" id="UP000077202">
    <property type="component" value="Unassembled WGS sequence"/>
</dbReference>
<organism evidence="2 3">
    <name type="scientific">Marchantia polymorpha subsp. ruderalis</name>
    <dbReference type="NCBI Taxonomy" id="1480154"/>
    <lineage>
        <taxon>Eukaryota</taxon>
        <taxon>Viridiplantae</taxon>
        <taxon>Streptophyta</taxon>
        <taxon>Embryophyta</taxon>
        <taxon>Marchantiophyta</taxon>
        <taxon>Marchantiopsida</taxon>
        <taxon>Marchantiidae</taxon>
        <taxon>Marchantiales</taxon>
        <taxon>Marchantiaceae</taxon>
        <taxon>Marchantia</taxon>
    </lineage>
</organism>
<evidence type="ECO:0000313" key="3">
    <source>
        <dbReference type="Proteomes" id="UP000077202"/>
    </source>
</evidence>
<feature type="compositionally biased region" description="Acidic residues" evidence="1">
    <location>
        <begin position="15"/>
        <end position="34"/>
    </location>
</feature>
<comment type="caution">
    <text evidence="2">The sequence shown here is derived from an EMBL/GenBank/DDBJ whole genome shotgun (WGS) entry which is preliminary data.</text>
</comment>
<keyword evidence="3" id="KW-1185">Reference proteome</keyword>
<evidence type="ECO:0000256" key="1">
    <source>
        <dbReference type="SAM" id="MobiDB-lite"/>
    </source>
</evidence>
<feature type="region of interest" description="Disordered" evidence="1">
    <location>
        <begin position="1"/>
        <end position="34"/>
    </location>
</feature>
<protein>
    <submittedName>
        <fullName evidence="2">Uncharacterized protein</fullName>
    </submittedName>
</protein>
<feature type="compositionally biased region" description="Gly residues" evidence="1">
    <location>
        <begin position="1"/>
        <end position="14"/>
    </location>
</feature>
<proteinExistence type="predicted"/>
<name>A0A176VLF4_MARPO</name>
<reference evidence="2" key="1">
    <citation type="submission" date="2016-03" db="EMBL/GenBank/DDBJ databases">
        <title>Mechanisms controlling the formation of the plant cell surface in tip-growing cells are functionally conserved among land plants.</title>
        <authorList>
            <person name="Honkanen S."/>
            <person name="Jones V.A."/>
            <person name="Morieri G."/>
            <person name="Champion C."/>
            <person name="Hetherington A.J."/>
            <person name="Kelly S."/>
            <person name="Saint-Marcoux D."/>
            <person name="Proust H."/>
            <person name="Prescott H."/>
            <person name="Dolan L."/>
        </authorList>
    </citation>
    <scope>NUCLEOTIDE SEQUENCE [LARGE SCALE GENOMIC DNA]</scope>
    <source>
        <tissue evidence="2">Whole gametophyte</tissue>
    </source>
</reference>
<evidence type="ECO:0000313" key="2">
    <source>
        <dbReference type="EMBL" id="OAE21397.1"/>
    </source>
</evidence>
<gene>
    <name evidence="2" type="ORF">AXG93_3658s1190</name>
</gene>
<accession>A0A176VLF4</accession>
<sequence>MGGAAVGEETGPGPGEEEVGDGEGEGEGVADGGEEEFAAKTCTCIFMNPLSEWPGTPQMKPKYPDLTKAAYVHSEKSEWLHTKYARCELPDGSMLEIVNVRTKIDDQPIRNSDNR</sequence>
<dbReference type="AlphaFoldDB" id="A0A176VLF4"/>